<dbReference type="Gene3D" id="1.25.40.10">
    <property type="entry name" value="Tetratricopeptide repeat domain"/>
    <property type="match status" value="1"/>
</dbReference>
<reference evidence="2 3" key="1">
    <citation type="journal article" date="2016" name="Front. Microbiol.">
        <title>Single-Cell (Meta-)Genomics of a Dimorphic Candidatus Thiomargarita nelsonii Reveals Genomic Plasticity.</title>
        <authorList>
            <person name="Flood B.E."/>
            <person name="Fliss P."/>
            <person name="Jones D.S."/>
            <person name="Dick G.J."/>
            <person name="Jain S."/>
            <person name="Kaster A.K."/>
            <person name="Winkel M."/>
            <person name="Mussmann M."/>
            <person name="Bailey J."/>
        </authorList>
    </citation>
    <scope>NUCLEOTIDE SEQUENCE [LARGE SCALE GENOMIC DNA]</scope>
    <source>
        <strain evidence="2">Hydrate Ridge</strain>
    </source>
</reference>
<name>A0A0A6P6H0_9GAMM</name>
<feature type="signal peptide" evidence="1">
    <location>
        <begin position="1"/>
        <end position="21"/>
    </location>
</feature>
<evidence type="ECO:0000256" key="1">
    <source>
        <dbReference type="SAM" id="SignalP"/>
    </source>
</evidence>
<organism evidence="2 3">
    <name type="scientific">Candidatus Thiomargarita nelsonii</name>
    <dbReference type="NCBI Taxonomy" id="1003181"/>
    <lineage>
        <taxon>Bacteria</taxon>
        <taxon>Pseudomonadati</taxon>
        <taxon>Pseudomonadota</taxon>
        <taxon>Gammaproteobacteria</taxon>
        <taxon>Thiotrichales</taxon>
        <taxon>Thiotrichaceae</taxon>
        <taxon>Thiomargarita</taxon>
    </lineage>
</organism>
<evidence type="ECO:0008006" key="4">
    <source>
        <dbReference type="Google" id="ProtNLM"/>
    </source>
</evidence>
<dbReference type="SUPFAM" id="SSF48452">
    <property type="entry name" value="TPR-like"/>
    <property type="match status" value="1"/>
</dbReference>
<accession>A0A0A6P6H0</accession>
<sequence>MSIFKKWAMMVALLLFAATVAAESDIIKYYGGLAKNYPLKIHEIFKQVRNVARGDIRAELKVVNGRPNDPFAVVALSEETIVLSKLVIKISYRDVSEKQGNARLAFILGHELAHIANGDFLPKAFVGAQKGRQQEIKADKEGFVYAAMAGYAVDHLLWEKEGNFFVTWQKETDEHWQSDGVHPPTEKRAEELYQRLKRLLAHLPYYQFGVRLTHFNRCDESRLFLKAFLRVFPSREVYNNLGICLLEKARKELGYSIDWLPSLLHVRTHLDDFKLPPVSKGKSRYAKQLLIEAKSYFEAAYERDPDYVPAKVNLAITAFFRGELEAGREPAPDESFFRVAGKVAKKTWKLPVELGTDTSELAQWEKNGEVSLHDLYEEFYRLPDGSVEVLGLGEVVAMVVLKSPEVTVNELPDYCGVPLRERRVVNGSLLSCYDWAALVVGDRVEEIWVGRPRLPDVNLKKEY</sequence>
<gene>
    <name evidence="2" type="ORF">PN36_18160</name>
</gene>
<keyword evidence="1" id="KW-0732">Signal</keyword>
<proteinExistence type="predicted"/>
<dbReference type="AlphaFoldDB" id="A0A0A6P6H0"/>
<feature type="chain" id="PRO_5002020715" description="Peptidase M48 domain-containing protein" evidence="1">
    <location>
        <begin position="22"/>
        <end position="463"/>
    </location>
</feature>
<protein>
    <recommendedName>
        <fullName evidence="4">Peptidase M48 domain-containing protein</fullName>
    </recommendedName>
</protein>
<dbReference type="EMBL" id="JSZA02000071">
    <property type="protein sequence ID" value="KHD06017.1"/>
    <property type="molecule type" value="Genomic_DNA"/>
</dbReference>
<evidence type="ECO:0000313" key="3">
    <source>
        <dbReference type="Proteomes" id="UP000030428"/>
    </source>
</evidence>
<dbReference type="InterPro" id="IPR011990">
    <property type="entry name" value="TPR-like_helical_dom_sf"/>
</dbReference>
<dbReference type="Proteomes" id="UP000030428">
    <property type="component" value="Unassembled WGS sequence"/>
</dbReference>
<comment type="caution">
    <text evidence="2">The sequence shown here is derived from an EMBL/GenBank/DDBJ whole genome shotgun (WGS) entry which is preliminary data.</text>
</comment>
<keyword evidence="3" id="KW-1185">Reference proteome</keyword>
<evidence type="ECO:0000313" key="2">
    <source>
        <dbReference type="EMBL" id="KHD06017.1"/>
    </source>
</evidence>